<proteinExistence type="inferred from homology"/>
<dbReference type="PRINTS" id="PR00081">
    <property type="entry name" value="GDHRDH"/>
</dbReference>
<dbReference type="PANTHER" id="PTHR24320:SF236">
    <property type="entry name" value="SHORT-CHAIN DEHYDROGENASE-RELATED"/>
    <property type="match status" value="1"/>
</dbReference>
<dbReference type="Gene3D" id="3.40.50.720">
    <property type="entry name" value="NAD(P)-binding Rossmann-like Domain"/>
    <property type="match status" value="1"/>
</dbReference>
<dbReference type="GeneID" id="85415126"/>
<dbReference type="PANTHER" id="PTHR24320">
    <property type="entry name" value="RETINOL DEHYDROGENASE"/>
    <property type="match status" value="1"/>
</dbReference>
<keyword evidence="3" id="KW-0560">Oxidoreductase</keyword>
<keyword evidence="5" id="KW-1185">Reference proteome</keyword>
<dbReference type="InterPro" id="IPR002347">
    <property type="entry name" value="SDR_fam"/>
</dbReference>
<dbReference type="RefSeq" id="XP_060374552.1">
    <property type="nucleotide sequence ID" value="XM_060530888.1"/>
</dbReference>
<dbReference type="Proteomes" id="UP001227543">
    <property type="component" value="Unassembled WGS sequence"/>
</dbReference>
<dbReference type="EMBL" id="MLFU01000138">
    <property type="protein sequence ID" value="KAK1479025.1"/>
    <property type="molecule type" value="Genomic_DNA"/>
</dbReference>
<evidence type="ECO:0000313" key="4">
    <source>
        <dbReference type="EMBL" id="KAK1479025.1"/>
    </source>
</evidence>
<sequence length="495" mass="53500">MNQLFPPKPTFTEQNLPNQAGRVFIITGGASGIGLELCKILYAANATIYIATRSSEKIAEAIKTIKALHPLSNGKLEPLVLDLADLTTVKPAVESFLAKESRLDVLIHNAGVMMPPQGSTSAQGHELQIGTNALGPYLLTRCLEERLRATARLEGIPNGSVRVVWVASMISLGAPKGGLIWDDTKGSPKLSGDSMSDYMQGKVGCVFLADEFAKRVKDDGIVSVSVNPGLVKTELQRHSPAAMSVIMGVVFKGPRHGAYSELFAACSPDVSVEKSGSYIIPWGRYGCIPGDIAEGMKPPSSGEKSLGTKFWNWSLVPRLHKLGYQHGGHAPVPAAKRQAALTTMYVGTLTEDANVPAGSNARAKKSHAVPTAGNDLTFPFVDVKGSTFQSSIRYDMAENMTIDHAKGHLTTQWDMAELCRLAKANTSLMVYWCRNALLKDLRSAGHPGVATDEYYPDLSELVHIELCRDVWRAKLRSTMVSMEVYEQSACEGEVA</sequence>
<accession>A0ABQ9QN16</accession>
<protein>
    <recommendedName>
        <fullName evidence="6">Short-chain dehydrogenase</fullName>
    </recommendedName>
</protein>
<comment type="similarity">
    <text evidence="1">Belongs to the short-chain dehydrogenases/reductases (SDR) family.</text>
</comment>
<keyword evidence="2" id="KW-0521">NADP</keyword>
<dbReference type="InterPro" id="IPR036291">
    <property type="entry name" value="NAD(P)-bd_dom_sf"/>
</dbReference>
<evidence type="ECO:0000256" key="1">
    <source>
        <dbReference type="ARBA" id="ARBA00006484"/>
    </source>
</evidence>
<reference evidence="4 5" key="1">
    <citation type="submission" date="2016-10" db="EMBL/GenBank/DDBJ databases">
        <title>The genome sequence of Colletotrichum fioriniae PJ7.</title>
        <authorList>
            <person name="Baroncelli R."/>
        </authorList>
    </citation>
    <scope>NUCLEOTIDE SEQUENCE [LARGE SCALE GENOMIC DNA]</scope>
    <source>
        <strain evidence="4 5">Tom-12</strain>
    </source>
</reference>
<comment type="caution">
    <text evidence="4">The sequence shown here is derived from an EMBL/GenBank/DDBJ whole genome shotgun (WGS) entry which is preliminary data.</text>
</comment>
<evidence type="ECO:0000313" key="5">
    <source>
        <dbReference type="Proteomes" id="UP001227543"/>
    </source>
</evidence>
<name>A0ABQ9QN16_9PEZI</name>
<evidence type="ECO:0008006" key="6">
    <source>
        <dbReference type="Google" id="ProtNLM"/>
    </source>
</evidence>
<dbReference type="Pfam" id="PF00106">
    <property type="entry name" value="adh_short"/>
    <property type="match status" value="1"/>
</dbReference>
<dbReference type="SUPFAM" id="SSF51735">
    <property type="entry name" value="NAD(P)-binding Rossmann-fold domains"/>
    <property type="match status" value="1"/>
</dbReference>
<gene>
    <name evidence="4" type="ORF">CTAM01_14889</name>
</gene>
<organism evidence="4 5">
    <name type="scientific">Colletotrichum tamarilloi</name>
    <dbReference type="NCBI Taxonomy" id="1209934"/>
    <lineage>
        <taxon>Eukaryota</taxon>
        <taxon>Fungi</taxon>
        <taxon>Dikarya</taxon>
        <taxon>Ascomycota</taxon>
        <taxon>Pezizomycotina</taxon>
        <taxon>Sordariomycetes</taxon>
        <taxon>Hypocreomycetidae</taxon>
        <taxon>Glomerellales</taxon>
        <taxon>Glomerellaceae</taxon>
        <taxon>Colletotrichum</taxon>
        <taxon>Colletotrichum acutatum species complex</taxon>
    </lineage>
</organism>
<evidence type="ECO:0000256" key="2">
    <source>
        <dbReference type="ARBA" id="ARBA00022857"/>
    </source>
</evidence>
<evidence type="ECO:0000256" key="3">
    <source>
        <dbReference type="ARBA" id="ARBA00023002"/>
    </source>
</evidence>